<dbReference type="Proteomes" id="UP000094291">
    <property type="component" value="Unassembled WGS sequence"/>
</dbReference>
<keyword evidence="1" id="KW-0813">Transport</keyword>
<dbReference type="GO" id="GO:0020037">
    <property type="term" value="F:heme binding"/>
    <property type="evidence" value="ECO:0007669"/>
    <property type="project" value="InterPro"/>
</dbReference>
<dbReference type="InterPro" id="IPR009056">
    <property type="entry name" value="Cyt_c-like_dom"/>
</dbReference>
<dbReference type="PANTHER" id="PTHR40942">
    <property type="match status" value="1"/>
</dbReference>
<evidence type="ECO:0000256" key="2">
    <source>
        <dbReference type="ARBA" id="ARBA00022617"/>
    </source>
</evidence>
<dbReference type="InterPro" id="IPR036909">
    <property type="entry name" value="Cyt_c-like_dom_sf"/>
</dbReference>
<dbReference type="PRINTS" id="PR00607">
    <property type="entry name" value="CYTCHROMECIE"/>
</dbReference>
<sequence length="127" mass="12961">MVLGLLSMPTQAANTDAMAERLKPVGELCLQGMDCGGAAPVAAASSGSLSGEEVYNQVCMACHATGAAGAPKLGDTAAWAPRLDKGMETLHNHALNGFNAMPAKGGRPDLSDEEVMAAVDYIVEGSR</sequence>
<dbReference type="EMBL" id="MDTQ01000001">
    <property type="protein sequence ID" value="ODC04523.1"/>
    <property type="molecule type" value="Genomic_DNA"/>
</dbReference>
<dbReference type="PANTHER" id="PTHR40942:SF4">
    <property type="entry name" value="CYTOCHROME C5"/>
    <property type="match status" value="1"/>
</dbReference>
<keyword evidence="3 6" id="KW-0479">Metal-binding</keyword>
<proteinExistence type="predicted"/>
<evidence type="ECO:0000313" key="8">
    <source>
        <dbReference type="EMBL" id="ODC04523.1"/>
    </source>
</evidence>
<keyword evidence="5 6" id="KW-0408">Iron</keyword>
<dbReference type="SUPFAM" id="SSF46626">
    <property type="entry name" value="Cytochrome c"/>
    <property type="match status" value="1"/>
</dbReference>
<dbReference type="Gene3D" id="1.10.760.10">
    <property type="entry name" value="Cytochrome c-like domain"/>
    <property type="match status" value="1"/>
</dbReference>
<evidence type="ECO:0000313" key="9">
    <source>
        <dbReference type="Proteomes" id="UP000094291"/>
    </source>
</evidence>
<reference evidence="8 9" key="1">
    <citation type="submission" date="2016-08" db="EMBL/GenBank/DDBJ databases">
        <authorList>
            <person name="Seilhamer J.J."/>
        </authorList>
    </citation>
    <scope>NUCLEOTIDE SEQUENCE [LARGE SCALE GENOMIC DNA]</scope>
    <source>
        <strain evidence="8 9">PH27A</strain>
    </source>
</reference>
<evidence type="ECO:0000256" key="1">
    <source>
        <dbReference type="ARBA" id="ARBA00022448"/>
    </source>
</evidence>
<keyword evidence="4" id="KW-0249">Electron transport</keyword>
<evidence type="ECO:0000256" key="4">
    <source>
        <dbReference type="ARBA" id="ARBA00022982"/>
    </source>
</evidence>
<evidence type="ECO:0000259" key="7">
    <source>
        <dbReference type="PROSITE" id="PS51007"/>
    </source>
</evidence>
<evidence type="ECO:0000256" key="5">
    <source>
        <dbReference type="ARBA" id="ARBA00023004"/>
    </source>
</evidence>
<dbReference type="GO" id="GO:0009055">
    <property type="term" value="F:electron transfer activity"/>
    <property type="evidence" value="ECO:0007669"/>
    <property type="project" value="InterPro"/>
</dbReference>
<comment type="caution">
    <text evidence="8">The sequence shown here is derived from an EMBL/GenBank/DDBJ whole genome shotgun (WGS) entry which is preliminary data.</text>
</comment>
<gene>
    <name evidence="8" type="ORF">BFW38_14285</name>
</gene>
<dbReference type="AlphaFoldDB" id="A0A1E2VC46"/>
<dbReference type="GO" id="GO:0005506">
    <property type="term" value="F:iron ion binding"/>
    <property type="evidence" value="ECO:0007669"/>
    <property type="project" value="InterPro"/>
</dbReference>
<evidence type="ECO:0000256" key="3">
    <source>
        <dbReference type="ARBA" id="ARBA00022723"/>
    </source>
</evidence>
<accession>A0A1E2VC46</accession>
<organism evidence="8 9">
    <name type="scientific">Terasakiispira papahanaumokuakeensis</name>
    <dbReference type="NCBI Taxonomy" id="197479"/>
    <lineage>
        <taxon>Bacteria</taxon>
        <taxon>Pseudomonadati</taxon>
        <taxon>Pseudomonadota</taxon>
        <taxon>Gammaproteobacteria</taxon>
        <taxon>Oceanospirillales</taxon>
        <taxon>Terasakiispira</taxon>
    </lineage>
</organism>
<dbReference type="Pfam" id="PF13442">
    <property type="entry name" value="Cytochrome_CBB3"/>
    <property type="match status" value="1"/>
</dbReference>
<name>A0A1E2VC46_9GAMM</name>
<keyword evidence="9" id="KW-1185">Reference proteome</keyword>
<protein>
    <submittedName>
        <fullName evidence="8">Cytochrome C</fullName>
    </submittedName>
</protein>
<keyword evidence="2 6" id="KW-0349">Heme</keyword>
<feature type="domain" description="Cytochrome c" evidence="7">
    <location>
        <begin position="46"/>
        <end position="126"/>
    </location>
</feature>
<evidence type="ECO:0000256" key="6">
    <source>
        <dbReference type="PROSITE-ProRule" id="PRU00433"/>
    </source>
</evidence>
<dbReference type="InterPro" id="IPR002323">
    <property type="entry name" value="Cyt_CIE"/>
</dbReference>
<dbReference type="STRING" id="197479.BFW38_14285"/>
<dbReference type="PROSITE" id="PS51007">
    <property type="entry name" value="CYTC"/>
    <property type="match status" value="1"/>
</dbReference>